<proteinExistence type="predicted"/>
<evidence type="ECO:0000313" key="2">
    <source>
        <dbReference type="EMBL" id="KEO89399.1"/>
    </source>
</evidence>
<keyword evidence="1" id="KW-0812">Transmembrane</keyword>
<accession>A0A074M7K6</accession>
<keyword evidence="1" id="KW-0472">Membrane</keyword>
<evidence type="ECO:0000256" key="1">
    <source>
        <dbReference type="SAM" id="Phobius"/>
    </source>
</evidence>
<keyword evidence="1" id="KW-1133">Transmembrane helix</keyword>
<evidence type="ECO:0000313" key="3">
    <source>
        <dbReference type="Proteomes" id="UP000027647"/>
    </source>
</evidence>
<organism evidence="2 3">
    <name type="scientific">Erythrobacter longus</name>
    <dbReference type="NCBI Taxonomy" id="1044"/>
    <lineage>
        <taxon>Bacteria</taxon>
        <taxon>Pseudomonadati</taxon>
        <taxon>Pseudomonadota</taxon>
        <taxon>Alphaproteobacteria</taxon>
        <taxon>Sphingomonadales</taxon>
        <taxon>Erythrobacteraceae</taxon>
        <taxon>Erythrobacter/Porphyrobacter group</taxon>
        <taxon>Erythrobacter</taxon>
    </lineage>
</organism>
<keyword evidence="3" id="KW-1185">Reference proteome</keyword>
<feature type="transmembrane region" description="Helical" evidence="1">
    <location>
        <begin position="6"/>
        <end position="22"/>
    </location>
</feature>
<dbReference type="AlphaFoldDB" id="A0A074M7K6"/>
<name>A0A074M7K6_ERYLO</name>
<comment type="caution">
    <text evidence="2">The sequence shown here is derived from an EMBL/GenBank/DDBJ whole genome shotgun (WGS) entry which is preliminary data.</text>
</comment>
<dbReference type="EMBL" id="JMIW01000005">
    <property type="protein sequence ID" value="KEO89399.1"/>
    <property type="molecule type" value="Genomic_DNA"/>
</dbReference>
<protein>
    <submittedName>
        <fullName evidence="2">Uncharacterized protein</fullName>
    </submittedName>
</protein>
<gene>
    <name evidence="2" type="ORF">EH31_12190</name>
</gene>
<feature type="transmembrane region" description="Helical" evidence="1">
    <location>
        <begin position="27"/>
        <end position="47"/>
    </location>
</feature>
<feature type="transmembrane region" description="Helical" evidence="1">
    <location>
        <begin position="67"/>
        <end position="88"/>
    </location>
</feature>
<sequence length="99" mass="11562">MTIVLLGSSIPILLAILVGFAFSRQRWFFWGLGSLSVATAYPILHWYVLRAIRQRYYDLLPKDEAVWASLTAHLAWWSVPLCFFGYLSTRWLVRRLART</sequence>
<dbReference type="Proteomes" id="UP000027647">
    <property type="component" value="Unassembled WGS sequence"/>
</dbReference>
<reference evidence="2 3" key="1">
    <citation type="submission" date="2014-04" db="EMBL/GenBank/DDBJ databases">
        <title>A comprehensive comparison of genomes of Erythrobacter spp. strains.</title>
        <authorList>
            <person name="Zheng Q."/>
        </authorList>
    </citation>
    <scope>NUCLEOTIDE SEQUENCE [LARGE SCALE GENOMIC DNA]</scope>
    <source>
        <strain evidence="2 3">DSM 6997</strain>
    </source>
</reference>